<accession>A0A1H9M0Z8</accession>
<dbReference type="RefSeq" id="WP_090882223.1">
    <property type="nucleotide sequence ID" value="NZ_FOGG01000005.1"/>
</dbReference>
<name>A0A1H9M0Z8_9SPHI</name>
<organism evidence="1 2">
    <name type="scientific">Pedobacter rhizosphaerae</name>
    <dbReference type="NCBI Taxonomy" id="390241"/>
    <lineage>
        <taxon>Bacteria</taxon>
        <taxon>Pseudomonadati</taxon>
        <taxon>Bacteroidota</taxon>
        <taxon>Sphingobacteriia</taxon>
        <taxon>Sphingobacteriales</taxon>
        <taxon>Sphingobacteriaceae</taxon>
        <taxon>Pedobacter</taxon>
    </lineage>
</organism>
<proteinExistence type="predicted"/>
<evidence type="ECO:0000313" key="1">
    <source>
        <dbReference type="EMBL" id="SER17135.1"/>
    </source>
</evidence>
<protein>
    <submittedName>
        <fullName evidence="1">Uncharacterized protein</fullName>
    </submittedName>
</protein>
<dbReference type="OrthoDB" id="669028at2"/>
<evidence type="ECO:0000313" key="2">
    <source>
        <dbReference type="Proteomes" id="UP000199572"/>
    </source>
</evidence>
<sequence>MNKIFKLVGSEIKVGFEPQLIRVYSDRALWQFLKGDIKSRMKLLIYTIKEEYFTQFEKKLEISDDSLVVEILVHVYCDYIGLLFNRIVQISWLQQLVIKLLKRAEIVDCGERQVDSNRWIWDFLARFNRIFIAIIPQDLNKRKLK</sequence>
<reference evidence="1 2" key="1">
    <citation type="submission" date="2016-10" db="EMBL/GenBank/DDBJ databases">
        <authorList>
            <person name="de Groot N.N."/>
        </authorList>
    </citation>
    <scope>NUCLEOTIDE SEQUENCE [LARGE SCALE GENOMIC DNA]</scope>
    <source>
        <strain evidence="1 2">DSM 18610</strain>
    </source>
</reference>
<gene>
    <name evidence="1" type="ORF">SAMN04488023_10543</name>
</gene>
<dbReference type="AlphaFoldDB" id="A0A1H9M0Z8"/>
<dbReference type="EMBL" id="FOGG01000005">
    <property type="protein sequence ID" value="SER17135.1"/>
    <property type="molecule type" value="Genomic_DNA"/>
</dbReference>
<dbReference type="Proteomes" id="UP000199572">
    <property type="component" value="Unassembled WGS sequence"/>
</dbReference>
<keyword evidence="2" id="KW-1185">Reference proteome</keyword>